<dbReference type="GO" id="GO:0006954">
    <property type="term" value="P:inflammatory response"/>
    <property type="evidence" value="ECO:0007669"/>
    <property type="project" value="InterPro"/>
</dbReference>
<dbReference type="EMBL" id="JAUYZG010000024">
    <property type="protein sequence ID" value="KAK2870312.1"/>
    <property type="molecule type" value="Genomic_DNA"/>
</dbReference>
<dbReference type="InterPro" id="IPR029562">
    <property type="entry name" value="Chemerin"/>
</dbReference>
<keyword evidence="6" id="KW-1185">Reference proteome</keyword>
<comment type="caution">
    <text evidence="5">The sequence shown here is derived from an EMBL/GenBank/DDBJ whole genome shotgun (WGS) entry which is preliminary data.</text>
</comment>
<protein>
    <submittedName>
        <fullName evidence="5">Uncharacterized protein</fullName>
    </submittedName>
</protein>
<proteinExistence type="predicted"/>
<evidence type="ECO:0000256" key="2">
    <source>
        <dbReference type="ARBA" id="ARBA00022525"/>
    </source>
</evidence>
<dbReference type="Proteomes" id="UP001187343">
    <property type="component" value="Unassembled WGS sequence"/>
</dbReference>
<dbReference type="PANTHER" id="PTHR15106:SF2">
    <property type="entry name" value="RETINOIC ACID RECEPTOR RESPONDER PROTEIN 2"/>
    <property type="match status" value="1"/>
</dbReference>
<dbReference type="GO" id="GO:0005576">
    <property type="term" value="C:extracellular region"/>
    <property type="evidence" value="ECO:0007669"/>
    <property type="project" value="UniProtKB-SubCell"/>
</dbReference>
<accession>A0AA88P546</accession>
<dbReference type="Gene3D" id="3.10.450.10">
    <property type="match status" value="1"/>
</dbReference>
<organism evidence="5 6">
    <name type="scientific">Cirrhinus molitorella</name>
    <name type="common">mud carp</name>
    <dbReference type="NCBI Taxonomy" id="172907"/>
    <lineage>
        <taxon>Eukaryota</taxon>
        <taxon>Metazoa</taxon>
        <taxon>Chordata</taxon>
        <taxon>Craniata</taxon>
        <taxon>Vertebrata</taxon>
        <taxon>Euteleostomi</taxon>
        <taxon>Actinopterygii</taxon>
        <taxon>Neopterygii</taxon>
        <taxon>Teleostei</taxon>
        <taxon>Ostariophysi</taxon>
        <taxon>Cypriniformes</taxon>
        <taxon>Cyprinidae</taxon>
        <taxon>Labeoninae</taxon>
        <taxon>Labeonini</taxon>
        <taxon>Cirrhinus</taxon>
    </lineage>
</organism>
<comment type="subcellular location">
    <subcellularLocation>
        <location evidence="1">Secreted</location>
    </subcellularLocation>
</comment>
<dbReference type="AlphaFoldDB" id="A0AA88P546"/>
<dbReference type="GO" id="GO:0050994">
    <property type="term" value="P:regulation of lipid catabolic process"/>
    <property type="evidence" value="ECO:0007669"/>
    <property type="project" value="InterPro"/>
</dbReference>
<evidence type="ECO:0000313" key="6">
    <source>
        <dbReference type="Proteomes" id="UP001187343"/>
    </source>
</evidence>
<gene>
    <name evidence="5" type="ORF">Q8A67_024704</name>
</gene>
<reference evidence="5" key="1">
    <citation type="submission" date="2023-08" db="EMBL/GenBank/DDBJ databases">
        <title>Chromosome-level Genome Assembly of mud carp (Cirrhinus molitorella).</title>
        <authorList>
            <person name="Liu H."/>
        </authorList>
    </citation>
    <scope>NUCLEOTIDE SEQUENCE</scope>
    <source>
        <strain evidence="5">Prfri</strain>
        <tissue evidence="5">Muscle</tissue>
    </source>
</reference>
<keyword evidence="2" id="KW-0964">Secreted</keyword>
<evidence type="ECO:0000256" key="1">
    <source>
        <dbReference type="ARBA" id="ARBA00004613"/>
    </source>
</evidence>
<sequence>MAMLLWVLLFSAGVLFSEAQESFSNLPDIYKKGVELVINSHDSIQNHFLFLESIHHAEIEAGFDVTHIYHNFYLKATKCKSGTDNADTTACEFRNDQVQEVVDCVICYKISAGEIDEMPKPYFNCMLPQLLSKEIKREREIGCFHAGFGHLTPTPLPSTQS</sequence>
<name>A0AA88P546_9TELE</name>
<evidence type="ECO:0000313" key="5">
    <source>
        <dbReference type="EMBL" id="KAK2870312.1"/>
    </source>
</evidence>
<evidence type="ECO:0000256" key="3">
    <source>
        <dbReference type="ARBA" id="ARBA00022729"/>
    </source>
</evidence>
<dbReference type="GO" id="GO:0005102">
    <property type="term" value="F:signaling receptor binding"/>
    <property type="evidence" value="ECO:0007669"/>
    <property type="project" value="InterPro"/>
</dbReference>
<evidence type="ECO:0000256" key="4">
    <source>
        <dbReference type="ARBA" id="ARBA00023157"/>
    </source>
</evidence>
<keyword evidence="4" id="KW-1015">Disulfide bond</keyword>
<dbReference type="PANTHER" id="PTHR15106">
    <property type="entry name" value="RETINOIC ACID RECEPTOR RESPONDER PROTEIN 2"/>
    <property type="match status" value="1"/>
</dbReference>
<keyword evidence="3" id="KW-0732">Signal</keyword>